<name>A0AA96DCQ9_9BACT</name>
<dbReference type="AlphaFoldDB" id="A0AA96DCQ9"/>
<dbReference type="EMBL" id="CP134844">
    <property type="protein sequence ID" value="WNL11732.1"/>
    <property type="molecule type" value="Genomic_DNA"/>
</dbReference>
<evidence type="ECO:0008006" key="8">
    <source>
        <dbReference type="Google" id="ProtNLM"/>
    </source>
</evidence>
<proteinExistence type="predicted"/>
<evidence type="ECO:0000313" key="2">
    <source>
        <dbReference type="EMBL" id="WNL11732.1"/>
    </source>
</evidence>
<dbReference type="EMBL" id="CP134850">
    <property type="protein sequence ID" value="WNL21081.1"/>
    <property type="molecule type" value="Genomic_DNA"/>
</dbReference>
<evidence type="ECO:0000313" key="6">
    <source>
        <dbReference type="EMBL" id="WNL22757.1"/>
    </source>
</evidence>
<evidence type="ECO:0000313" key="7">
    <source>
        <dbReference type="EMBL" id="WNL26351.1"/>
    </source>
</evidence>
<evidence type="ECO:0000313" key="5">
    <source>
        <dbReference type="EMBL" id="WNL21081.1"/>
    </source>
</evidence>
<feature type="chain" id="PRO_5041590806" description="Lipoprotein" evidence="1">
    <location>
        <begin position="20"/>
        <end position="79"/>
    </location>
</feature>
<evidence type="ECO:0000313" key="4">
    <source>
        <dbReference type="EMBL" id="WNL18942.1"/>
    </source>
</evidence>
<keyword evidence="1" id="KW-0732">Signal</keyword>
<dbReference type="PROSITE" id="PS51257">
    <property type="entry name" value="PROKAR_LIPOPROTEIN"/>
    <property type="match status" value="1"/>
</dbReference>
<accession>A0AA96DCQ9</accession>
<dbReference type="EMBL" id="CP134851">
    <property type="protein sequence ID" value="WNL22757.1"/>
    <property type="molecule type" value="Genomic_DNA"/>
</dbReference>
<gene>
    <name evidence="3" type="ORF">RJG51_03040</name>
    <name evidence="2" type="ORF">RJG52_07290</name>
    <name evidence="4" type="ORF">RJG53_10200</name>
    <name evidence="6" type="ORF">RJG55_07295</name>
    <name evidence="5" type="ORF">RJG56_10080</name>
    <name evidence="7" type="ORF">RJG57_04075</name>
</gene>
<dbReference type="EMBL" id="CP134852">
    <property type="protein sequence ID" value="WNL26351.1"/>
    <property type="molecule type" value="Genomic_DNA"/>
</dbReference>
<organism evidence="7">
    <name type="scientific">Arcobacter sp. AZ-2023</name>
    <dbReference type="NCBI Taxonomy" id="3074453"/>
    <lineage>
        <taxon>Bacteria</taxon>
        <taxon>Pseudomonadati</taxon>
        <taxon>Campylobacterota</taxon>
        <taxon>Epsilonproteobacteria</taxon>
        <taxon>Campylobacterales</taxon>
        <taxon>Arcobacteraceae</taxon>
        <taxon>Arcobacter</taxon>
    </lineage>
</organism>
<evidence type="ECO:0000313" key="3">
    <source>
        <dbReference type="EMBL" id="WNL15176.1"/>
    </source>
</evidence>
<dbReference type="EMBL" id="CP134845">
    <property type="protein sequence ID" value="WNL15176.1"/>
    <property type="molecule type" value="Genomic_DNA"/>
</dbReference>
<evidence type="ECO:0000256" key="1">
    <source>
        <dbReference type="SAM" id="SignalP"/>
    </source>
</evidence>
<dbReference type="EMBL" id="CP134849">
    <property type="protein sequence ID" value="WNL18942.1"/>
    <property type="molecule type" value="Genomic_DNA"/>
</dbReference>
<protein>
    <recommendedName>
        <fullName evidence="8">Lipoprotein</fullName>
    </recommendedName>
</protein>
<sequence>MSKVLILLFLFALAFTGCAPKIQTEYIYKDVYVPVKCNAKMPIKPTNDGSFESHKEKMLYFLRTEALLKECIGANDESN</sequence>
<feature type="signal peptide" evidence="1">
    <location>
        <begin position="1"/>
        <end position="19"/>
    </location>
</feature>
<reference evidence="2" key="2">
    <citation type="submission" date="2023-09" db="EMBL/GenBank/DDBJ databases">
        <title>Characterization of Arcobacter Isolates from Retail Chicken Sold in Supermarkets in Tbilisi, Georgia.</title>
        <authorList>
            <person name="Matthias R."/>
            <person name="Zautner A.E."/>
        </authorList>
    </citation>
    <scope>NUCLEOTIDE SEQUENCE</scope>
    <source>
        <strain evidence="3">LEO 108</strain>
        <strain evidence="2">LEO 109</strain>
    </source>
</reference>
<reference evidence="7" key="1">
    <citation type="submission" date="2023-09" db="EMBL/GenBank/DDBJ databases">
        <title>Arcobacter tbilisiensis sp. nov. isolated from chicken meat in Tbilisi, Georgia.</title>
        <authorList>
            <person name="Matthias R."/>
            <person name="Zautner A.E."/>
        </authorList>
    </citation>
    <scope>NUCLEOTIDE SEQUENCE</scope>
    <source>
        <strain evidence="7">LEO 70</strain>
        <strain evidence="6">LEO 74</strain>
        <strain evidence="5">LEO 79</strain>
        <strain evidence="4">LEO 99</strain>
    </source>
</reference>